<accession>A0A8E2J330</accession>
<dbReference type="PANTHER" id="PTHR16537:SF1">
    <property type="entry name" value="PROTEIN ZNRD2"/>
    <property type="match status" value="1"/>
</dbReference>
<protein>
    <submittedName>
        <fullName evidence="2">Uncharacterized protein</fullName>
    </submittedName>
</protein>
<organism evidence="2 3">
    <name type="scientific">Obba rivulosa</name>
    <dbReference type="NCBI Taxonomy" id="1052685"/>
    <lineage>
        <taxon>Eukaryota</taxon>
        <taxon>Fungi</taxon>
        <taxon>Dikarya</taxon>
        <taxon>Basidiomycota</taxon>
        <taxon>Agaricomycotina</taxon>
        <taxon>Agaricomycetes</taxon>
        <taxon>Polyporales</taxon>
        <taxon>Gelatoporiaceae</taxon>
        <taxon>Obba</taxon>
    </lineage>
</organism>
<gene>
    <name evidence="2" type="ORF">OBBRIDRAFT_724481</name>
</gene>
<keyword evidence="3" id="KW-1185">Reference proteome</keyword>
<dbReference type="InterPro" id="IPR051888">
    <property type="entry name" value="UPF0148_domain"/>
</dbReference>
<reference evidence="2 3" key="1">
    <citation type="submission" date="2016-07" db="EMBL/GenBank/DDBJ databases">
        <title>Draft genome of the white-rot fungus Obba rivulosa 3A-2.</title>
        <authorList>
            <consortium name="DOE Joint Genome Institute"/>
            <person name="Miettinen O."/>
            <person name="Riley R."/>
            <person name="Acob R."/>
            <person name="Barry K."/>
            <person name="Cullen D."/>
            <person name="De Vries R."/>
            <person name="Hainaut M."/>
            <person name="Hatakka A."/>
            <person name="Henrissat B."/>
            <person name="Hilden K."/>
            <person name="Kuo R."/>
            <person name="Labutti K."/>
            <person name="Lipzen A."/>
            <person name="Makela M.R."/>
            <person name="Sandor L."/>
            <person name="Spatafora J.W."/>
            <person name="Grigoriev I.V."/>
            <person name="Hibbett D.S."/>
        </authorList>
    </citation>
    <scope>NUCLEOTIDE SEQUENCE [LARGE SCALE GENOMIC DNA]</scope>
    <source>
        <strain evidence="2 3">3A-2</strain>
    </source>
</reference>
<feature type="region of interest" description="Disordered" evidence="1">
    <location>
        <begin position="60"/>
        <end position="111"/>
    </location>
</feature>
<dbReference type="EMBL" id="KV722353">
    <property type="protein sequence ID" value="OCH93593.1"/>
    <property type="molecule type" value="Genomic_DNA"/>
</dbReference>
<evidence type="ECO:0000313" key="2">
    <source>
        <dbReference type="EMBL" id="OCH93593.1"/>
    </source>
</evidence>
<dbReference type="AlphaFoldDB" id="A0A8E2J330"/>
<evidence type="ECO:0000313" key="3">
    <source>
        <dbReference type="Proteomes" id="UP000250043"/>
    </source>
</evidence>
<dbReference type="PANTHER" id="PTHR16537">
    <property type="entry name" value="SJOEGREN SYNDROME/SCLERODERMA AUTOANTIGEN 1"/>
    <property type="match status" value="1"/>
</dbReference>
<proteinExistence type="predicted"/>
<evidence type="ECO:0000256" key="1">
    <source>
        <dbReference type="SAM" id="MobiDB-lite"/>
    </source>
</evidence>
<sequence length="311" mass="33739">MSKVLDVSPKLGEYMLRGWVLTDDICSQCSKIPLLRAPGHPVSWFCAACDCTFSQLPAPGGLPGPSRPQEVPNMPSSPSFTSSSHLTRASTPPTEVSDALSSPTFAPPVDTEEILRRRQQSDTASAEIGKRMLKGWAMLADECPNTHCYGIPLVRPPKAGGEKDPRKECVICSTVYVYEKDAMGQDRLVPVVSPVLREQVLQQPQVQPTLEPITVPRQQENAVQIISNMARPSPHAQMPRGSSSTYTALEISAQSLELSLHSLSDRLNSLSSSAVVEPTLIAQTAEAISKVSLALTQVKQLQWSEEQARGS</sequence>
<dbReference type="Pfam" id="PF06677">
    <property type="entry name" value="Auto_anti-p27"/>
    <property type="match status" value="2"/>
</dbReference>
<feature type="compositionally biased region" description="Polar residues" evidence="1">
    <location>
        <begin position="85"/>
        <end position="104"/>
    </location>
</feature>
<dbReference type="Proteomes" id="UP000250043">
    <property type="component" value="Unassembled WGS sequence"/>
</dbReference>
<name>A0A8E2J330_9APHY</name>
<dbReference type="OrthoDB" id="28939at2759"/>
<dbReference type="InterPro" id="IPR009563">
    <property type="entry name" value="SSSCA1"/>
</dbReference>